<organism evidence="9 10">
    <name type="scientific">Bemisia tabaci</name>
    <name type="common">Sweetpotato whitefly</name>
    <name type="synonym">Aleurodes tabaci</name>
    <dbReference type="NCBI Taxonomy" id="7038"/>
    <lineage>
        <taxon>Eukaryota</taxon>
        <taxon>Metazoa</taxon>
        <taxon>Ecdysozoa</taxon>
        <taxon>Arthropoda</taxon>
        <taxon>Hexapoda</taxon>
        <taxon>Insecta</taxon>
        <taxon>Pterygota</taxon>
        <taxon>Neoptera</taxon>
        <taxon>Paraneoptera</taxon>
        <taxon>Hemiptera</taxon>
        <taxon>Sternorrhyncha</taxon>
        <taxon>Aleyrodoidea</taxon>
        <taxon>Aleyrodidae</taxon>
        <taxon>Aleyrodinae</taxon>
        <taxon>Bemisia</taxon>
    </lineage>
</organism>
<evidence type="ECO:0000313" key="9">
    <source>
        <dbReference type="EMBL" id="CAH0384872.1"/>
    </source>
</evidence>
<dbReference type="InterPro" id="IPR055299">
    <property type="entry name" value="TIMMDC1"/>
</dbReference>
<reference evidence="9" key="1">
    <citation type="submission" date="2021-12" db="EMBL/GenBank/DDBJ databases">
        <authorList>
            <person name="King R."/>
        </authorList>
    </citation>
    <scope>NUCLEOTIDE SEQUENCE</scope>
</reference>
<dbReference type="GO" id="GO:0005739">
    <property type="term" value="C:mitochondrion"/>
    <property type="evidence" value="ECO:0007669"/>
    <property type="project" value="TreeGrafter"/>
</dbReference>
<evidence type="ECO:0000256" key="1">
    <source>
        <dbReference type="ARBA" id="ARBA00004141"/>
    </source>
</evidence>
<dbReference type="GO" id="GO:0016020">
    <property type="term" value="C:membrane"/>
    <property type="evidence" value="ECO:0007669"/>
    <property type="project" value="UniProtKB-SubCell"/>
</dbReference>
<keyword evidence="10" id="KW-1185">Reference proteome</keyword>
<keyword evidence="5 8" id="KW-0472">Membrane</keyword>
<dbReference type="KEGG" id="btab:109040084"/>
<dbReference type="GO" id="GO:0032981">
    <property type="term" value="P:mitochondrial respiratory chain complex I assembly"/>
    <property type="evidence" value="ECO:0007669"/>
    <property type="project" value="InterPro"/>
</dbReference>
<keyword evidence="4 8" id="KW-1133">Transmembrane helix</keyword>
<evidence type="ECO:0000256" key="4">
    <source>
        <dbReference type="ARBA" id="ARBA00022989"/>
    </source>
</evidence>
<dbReference type="EMBL" id="OU963863">
    <property type="protein sequence ID" value="CAH0384872.1"/>
    <property type="molecule type" value="Genomic_DNA"/>
</dbReference>
<accession>A0A9P0A6C1</accession>
<evidence type="ECO:0000256" key="2">
    <source>
        <dbReference type="ARBA" id="ARBA00008444"/>
    </source>
</evidence>
<evidence type="ECO:0000256" key="8">
    <source>
        <dbReference type="SAM" id="Phobius"/>
    </source>
</evidence>
<name>A0A9P0A6C1_BEMTA</name>
<evidence type="ECO:0000256" key="7">
    <source>
        <dbReference type="ARBA" id="ARBA00041344"/>
    </source>
</evidence>
<evidence type="ECO:0000256" key="3">
    <source>
        <dbReference type="ARBA" id="ARBA00022692"/>
    </source>
</evidence>
<dbReference type="PANTHER" id="PTHR13002">
    <property type="entry name" value="C3ORF1 PROTEIN-RELATED"/>
    <property type="match status" value="1"/>
</dbReference>
<feature type="transmembrane region" description="Helical" evidence="8">
    <location>
        <begin position="184"/>
        <end position="209"/>
    </location>
</feature>
<keyword evidence="3 8" id="KW-0812">Transmembrane</keyword>
<evidence type="ECO:0000256" key="5">
    <source>
        <dbReference type="ARBA" id="ARBA00023136"/>
    </source>
</evidence>
<dbReference type="AlphaFoldDB" id="A0A9P0A6C1"/>
<evidence type="ECO:0000313" key="10">
    <source>
        <dbReference type="Proteomes" id="UP001152759"/>
    </source>
</evidence>
<comment type="subcellular location">
    <subcellularLocation>
        <location evidence="1">Membrane</location>
        <topology evidence="1">Multi-pass membrane protein</topology>
    </subcellularLocation>
</comment>
<sequence length="266" mass="29329">MNRQALRVPVHFLALPFPFNYLDGDHDKPDFKGSITAEEYAEIDPKQKTGIEGLKRMWEFDELHGYSDEVRASLHGGFYTGILGGMIMGASRGKNDFSKWMRTNLASKFINEADAKKYLTDTVATGVFKGVMVEGTKIGAFVSAYLLASNSLSVYRGKTGMADFIVGGAFAGGAFRFWHGPRGFIVGIGLGSFLGTIAGGLYTLILMAYGVTPEEVKESQISAINYRERALKKSIKQPWDESTQNAMLESRQYAKEKDLFTADPKS</sequence>
<proteinExistence type="inferred from homology"/>
<gene>
    <name evidence="9" type="ORF">BEMITA_LOCUS4158</name>
</gene>
<dbReference type="PANTHER" id="PTHR13002:SF1">
    <property type="entry name" value="COMPLEX I ASSEMBLY FACTOR TIMMDC1, MITOCHONDRIAL"/>
    <property type="match status" value="1"/>
</dbReference>
<protein>
    <recommendedName>
        <fullName evidence="6">Complex I assembly factor TIMMDC1, mitochondrial</fullName>
    </recommendedName>
    <alternativeName>
        <fullName evidence="7">Translocase of inner mitochondrial membrane domain-containing protein 1</fullName>
    </alternativeName>
</protein>
<evidence type="ECO:0000256" key="6">
    <source>
        <dbReference type="ARBA" id="ARBA00040778"/>
    </source>
</evidence>
<dbReference type="Proteomes" id="UP001152759">
    <property type="component" value="Chromosome 2"/>
</dbReference>
<comment type="similarity">
    <text evidence="2">Belongs to the Tim17/Tim22/Tim23 family.</text>
</comment>